<dbReference type="PROSITE" id="PS50005">
    <property type="entry name" value="TPR"/>
    <property type="match status" value="1"/>
</dbReference>
<dbReference type="Gene3D" id="1.25.40.10">
    <property type="entry name" value="Tetratricopeptide repeat domain"/>
    <property type="match status" value="1"/>
</dbReference>
<dbReference type="PANTHER" id="PTHR44216:SF3">
    <property type="entry name" value="PROTEIN O-MANNOSYL-TRANSFERASE TMTC2"/>
    <property type="match status" value="1"/>
</dbReference>
<feature type="transmembrane region" description="Helical" evidence="3">
    <location>
        <begin position="21"/>
        <end position="45"/>
    </location>
</feature>
<evidence type="ECO:0008006" key="6">
    <source>
        <dbReference type="Google" id="ProtNLM"/>
    </source>
</evidence>
<protein>
    <recommendedName>
        <fullName evidence="6">Tetratricopeptide repeat protein</fullName>
    </recommendedName>
</protein>
<dbReference type="GO" id="GO:0005789">
    <property type="term" value="C:endoplasmic reticulum membrane"/>
    <property type="evidence" value="ECO:0007669"/>
    <property type="project" value="TreeGrafter"/>
</dbReference>
<comment type="caution">
    <text evidence="4">The sequence shown here is derived from an EMBL/GenBank/DDBJ whole genome shotgun (WGS) entry which is preliminary data.</text>
</comment>
<evidence type="ECO:0000256" key="2">
    <source>
        <dbReference type="SAM" id="MobiDB-lite"/>
    </source>
</evidence>
<evidence type="ECO:0000256" key="1">
    <source>
        <dbReference type="PROSITE-ProRule" id="PRU00339"/>
    </source>
</evidence>
<name>A0A1V9Z3S9_ACHHY</name>
<dbReference type="SUPFAM" id="SSF48452">
    <property type="entry name" value="TPR-like"/>
    <property type="match status" value="1"/>
</dbReference>
<dbReference type="GO" id="GO:0035269">
    <property type="term" value="P:protein O-linked glycosylation via mannose"/>
    <property type="evidence" value="ECO:0007669"/>
    <property type="project" value="TreeGrafter"/>
</dbReference>
<dbReference type="InterPro" id="IPR052384">
    <property type="entry name" value="TMTC_O-mannosyltransferase"/>
</dbReference>
<feature type="region of interest" description="Disordered" evidence="2">
    <location>
        <begin position="269"/>
        <end position="290"/>
    </location>
</feature>
<keyword evidence="3" id="KW-0812">Transmembrane</keyword>
<keyword evidence="3" id="KW-0472">Membrane</keyword>
<dbReference type="EMBL" id="JNBR01000452">
    <property type="protein sequence ID" value="OQR92567.1"/>
    <property type="molecule type" value="Genomic_DNA"/>
</dbReference>
<gene>
    <name evidence="4" type="ORF">ACHHYP_03498</name>
</gene>
<dbReference type="OrthoDB" id="66906at2759"/>
<dbReference type="InterPro" id="IPR019734">
    <property type="entry name" value="TPR_rpt"/>
</dbReference>
<dbReference type="Pfam" id="PF14559">
    <property type="entry name" value="TPR_19"/>
    <property type="match status" value="1"/>
</dbReference>
<dbReference type="Proteomes" id="UP000243579">
    <property type="component" value="Unassembled WGS sequence"/>
</dbReference>
<dbReference type="SMART" id="SM00028">
    <property type="entry name" value="TPR"/>
    <property type="match status" value="3"/>
</dbReference>
<keyword evidence="5" id="KW-1185">Reference proteome</keyword>
<dbReference type="STRING" id="1202772.A0A1V9Z3S9"/>
<accession>A0A1V9Z3S9</accession>
<feature type="repeat" description="TPR" evidence="1">
    <location>
        <begin position="151"/>
        <end position="184"/>
    </location>
</feature>
<evidence type="ECO:0000313" key="5">
    <source>
        <dbReference type="Proteomes" id="UP000243579"/>
    </source>
</evidence>
<sequence>MPKPQGLAQRLKAQSQAKKKQGWLTKAATFGIPMAFVILAIVLALCSDISDSDPSESLRTRSGWMKDVATTKRRGDSYYQSAQYEIAIHHYKTALRTVRAHDEAKITTKDESKRMQAYLANSLGLSFVKLGNQTQAQTWYEKGLSVDSEHLELLYNYANLCVRTQRLLQAEKHYRKALELKPDFDLAMMGLAHVLQQHEAWDEARTLLFTAWEIGKDKDVAAQLGWQYMSEHNADRALEWLTIAADMGHKEAKRQRDELLVVWQKTREKMAQGADQSDTIELPASSPMAT</sequence>
<organism evidence="4 5">
    <name type="scientific">Achlya hypogyna</name>
    <name type="common">Oomycete</name>
    <name type="synonym">Protoachlya hypogyna</name>
    <dbReference type="NCBI Taxonomy" id="1202772"/>
    <lineage>
        <taxon>Eukaryota</taxon>
        <taxon>Sar</taxon>
        <taxon>Stramenopiles</taxon>
        <taxon>Oomycota</taxon>
        <taxon>Saprolegniomycetes</taxon>
        <taxon>Saprolegniales</taxon>
        <taxon>Achlyaceae</taxon>
        <taxon>Achlya</taxon>
    </lineage>
</organism>
<keyword evidence="1" id="KW-0802">TPR repeat</keyword>
<keyword evidence="3" id="KW-1133">Transmembrane helix</keyword>
<dbReference type="PANTHER" id="PTHR44216">
    <property type="entry name" value="PROTEIN O-MANNOSYL-TRANSFERASE TMTC2"/>
    <property type="match status" value="1"/>
</dbReference>
<dbReference type="Pfam" id="PF13181">
    <property type="entry name" value="TPR_8"/>
    <property type="match status" value="1"/>
</dbReference>
<dbReference type="InterPro" id="IPR011990">
    <property type="entry name" value="TPR-like_helical_dom_sf"/>
</dbReference>
<dbReference type="AlphaFoldDB" id="A0A1V9Z3S9"/>
<evidence type="ECO:0000313" key="4">
    <source>
        <dbReference type="EMBL" id="OQR92567.1"/>
    </source>
</evidence>
<reference evidence="4 5" key="1">
    <citation type="journal article" date="2014" name="Genome Biol. Evol.">
        <title>The secreted proteins of Achlya hypogyna and Thraustotheca clavata identify the ancestral oomycete secretome and reveal gene acquisitions by horizontal gene transfer.</title>
        <authorList>
            <person name="Misner I."/>
            <person name="Blouin N."/>
            <person name="Leonard G."/>
            <person name="Richards T.A."/>
            <person name="Lane C.E."/>
        </authorList>
    </citation>
    <scope>NUCLEOTIDE SEQUENCE [LARGE SCALE GENOMIC DNA]</scope>
    <source>
        <strain evidence="4 5">ATCC 48635</strain>
    </source>
</reference>
<dbReference type="GO" id="GO:0000030">
    <property type="term" value="F:mannosyltransferase activity"/>
    <property type="evidence" value="ECO:0007669"/>
    <property type="project" value="TreeGrafter"/>
</dbReference>
<evidence type="ECO:0000256" key="3">
    <source>
        <dbReference type="SAM" id="Phobius"/>
    </source>
</evidence>
<proteinExistence type="predicted"/>